<evidence type="ECO:0000313" key="3">
    <source>
        <dbReference type="Proteomes" id="UP000694044"/>
    </source>
</evidence>
<comment type="caution">
    <text evidence="2">The sequence shown here is derived from an EMBL/GenBank/DDBJ whole genome shotgun (WGS) entry which is preliminary data.</text>
</comment>
<dbReference type="OrthoDB" id="165996at2759"/>
<sequence length="364" mass="39684">MDLFNKAKEAAEKYTGGGDSSKKDDKKEGDSIFSKAMGAVEKYHVKDKAAEYAQKQVAKRNEEKLQPGYVEKKDKSIVDKAKEAAEDFLAKQGTKPEQAPVSKPEVNNRESSSSSSSSCSYSEKRRPHSPRSPQPTPVLVQQAATPTCPPSSVEATRDYPAYPSGNTSSYPNARMDESFSRMNLGNDANSYSSYAGTPSSSGKYESYQDYWSRQNNDAPRQPRYTGEATYDSSNASPPYPPRVESSSAYYNNERDAPRFPSGGDGRELFGDTTSSRDSYPSGSFPGQFNGRSGGERNYEGRNDASGSDSGRYQSSEEYYGRSGGDAARNYPSYSSPASGYGQNGARELPGSSRPYGNYASNDHV</sequence>
<feature type="compositionally biased region" description="Low complexity" evidence="1">
    <location>
        <begin position="330"/>
        <end position="340"/>
    </location>
</feature>
<evidence type="ECO:0000313" key="2">
    <source>
        <dbReference type="EMBL" id="KAG7378517.1"/>
    </source>
</evidence>
<feature type="compositionally biased region" description="Low complexity" evidence="1">
    <location>
        <begin position="111"/>
        <end position="121"/>
    </location>
</feature>
<name>A0A8T1VB21_9STRA</name>
<feature type="compositionally biased region" description="Low complexity" evidence="1">
    <location>
        <begin position="190"/>
        <end position="202"/>
    </location>
</feature>
<organism evidence="2 3">
    <name type="scientific">Phytophthora pseudosyringae</name>
    <dbReference type="NCBI Taxonomy" id="221518"/>
    <lineage>
        <taxon>Eukaryota</taxon>
        <taxon>Sar</taxon>
        <taxon>Stramenopiles</taxon>
        <taxon>Oomycota</taxon>
        <taxon>Peronosporomycetes</taxon>
        <taxon>Peronosporales</taxon>
        <taxon>Peronosporaceae</taxon>
        <taxon>Phytophthora</taxon>
    </lineage>
</organism>
<feature type="compositionally biased region" description="Polar residues" evidence="1">
    <location>
        <begin position="271"/>
        <end position="290"/>
    </location>
</feature>
<feature type="region of interest" description="Disordered" evidence="1">
    <location>
        <begin position="1"/>
        <end position="29"/>
    </location>
</feature>
<feature type="compositionally biased region" description="Polar residues" evidence="1">
    <location>
        <begin position="180"/>
        <end position="189"/>
    </location>
</feature>
<protein>
    <submittedName>
        <fullName evidence="2">Uncharacterized protein</fullName>
    </submittedName>
</protein>
<reference evidence="2" key="1">
    <citation type="submission" date="2021-02" db="EMBL/GenBank/DDBJ databases">
        <authorList>
            <person name="Palmer J.M."/>
        </authorList>
    </citation>
    <scope>NUCLEOTIDE SEQUENCE</scope>
    <source>
        <strain evidence="2">SCRP734</strain>
    </source>
</reference>
<feature type="region of interest" description="Disordered" evidence="1">
    <location>
        <begin position="87"/>
        <end position="364"/>
    </location>
</feature>
<feature type="compositionally biased region" description="Basic and acidic residues" evidence="1">
    <location>
        <begin position="293"/>
        <end position="302"/>
    </location>
</feature>
<keyword evidence="3" id="KW-1185">Reference proteome</keyword>
<proteinExistence type="predicted"/>
<accession>A0A8T1VB21</accession>
<feature type="compositionally biased region" description="Polar residues" evidence="1">
    <location>
        <begin position="209"/>
        <end position="218"/>
    </location>
</feature>
<feature type="compositionally biased region" description="Polar residues" evidence="1">
    <location>
        <begin position="304"/>
        <end position="316"/>
    </location>
</feature>
<dbReference type="Proteomes" id="UP000694044">
    <property type="component" value="Unassembled WGS sequence"/>
</dbReference>
<feature type="compositionally biased region" description="Basic and acidic residues" evidence="1">
    <location>
        <begin position="20"/>
        <end position="29"/>
    </location>
</feature>
<evidence type="ECO:0000256" key="1">
    <source>
        <dbReference type="SAM" id="MobiDB-lite"/>
    </source>
</evidence>
<feature type="compositionally biased region" description="Basic and acidic residues" evidence="1">
    <location>
        <begin position="1"/>
        <end position="12"/>
    </location>
</feature>
<dbReference type="EMBL" id="JAGDFM010000416">
    <property type="protein sequence ID" value="KAG7378517.1"/>
    <property type="molecule type" value="Genomic_DNA"/>
</dbReference>
<dbReference type="AlphaFoldDB" id="A0A8T1VB21"/>
<gene>
    <name evidence="2" type="ORF">PHYPSEUDO_009954</name>
</gene>